<name>A0ABV1RYD3_9BACT</name>
<accession>A0ABV1RYD3</accession>
<dbReference type="PROSITE" id="PS51257">
    <property type="entry name" value="PROKAR_LIPOPROTEIN"/>
    <property type="match status" value="1"/>
</dbReference>
<evidence type="ECO:0000313" key="2">
    <source>
        <dbReference type="Proteomes" id="UP001476807"/>
    </source>
</evidence>
<organism evidence="1 2">
    <name type="scientific">Pontibacter populi</name>
    <dbReference type="NCBI Taxonomy" id="890055"/>
    <lineage>
        <taxon>Bacteria</taxon>
        <taxon>Pseudomonadati</taxon>
        <taxon>Bacteroidota</taxon>
        <taxon>Cytophagia</taxon>
        <taxon>Cytophagales</taxon>
        <taxon>Hymenobacteraceae</taxon>
        <taxon>Pontibacter</taxon>
    </lineage>
</organism>
<dbReference type="Proteomes" id="UP001476807">
    <property type="component" value="Unassembled WGS sequence"/>
</dbReference>
<evidence type="ECO:0000313" key="1">
    <source>
        <dbReference type="EMBL" id="MER2999137.1"/>
    </source>
</evidence>
<protein>
    <recommendedName>
        <fullName evidence="3">Lipoprotein</fullName>
    </recommendedName>
</protein>
<dbReference type="EMBL" id="JBEOKT010000018">
    <property type="protein sequence ID" value="MER2999137.1"/>
    <property type="molecule type" value="Genomic_DNA"/>
</dbReference>
<dbReference type="RefSeq" id="WP_350413736.1">
    <property type="nucleotide sequence ID" value="NZ_JBEOKT010000018.1"/>
</dbReference>
<sequence length="163" mass="18594">MKNILLLAVVVFLCSCSGGNKQLLEKLQTAVTSEETGTKGYRTINLAELTDFEWDTLYYFQEGENPRDISDVIGIKWDGSDVPGGHSRFLFVKDGQVSSFTDYDLTEFPLRVFGCNQDRWVYPRERSTFATFKYCQGDEELYAFIPEPCLPNLSELQNSKCPE</sequence>
<keyword evidence="2" id="KW-1185">Reference proteome</keyword>
<gene>
    <name evidence="1" type="ORF">ABS362_16410</name>
</gene>
<evidence type="ECO:0008006" key="3">
    <source>
        <dbReference type="Google" id="ProtNLM"/>
    </source>
</evidence>
<reference evidence="1 2" key="1">
    <citation type="submission" date="2024-06" db="EMBL/GenBank/DDBJ databases">
        <title>Pontibacter populi HYL7-15.</title>
        <authorList>
            <person name="Kim M.K."/>
        </authorList>
    </citation>
    <scope>NUCLEOTIDE SEQUENCE [LARGE SCALE GENOMIC DNA]</scope>
    <source>
        <strain evidence="1 2">HYL7-15</strain>
    </source>
</reference>
<proteinExistence type="predicted"/>
<comment type="caution">
    <text evidence="1">The sequence shown here is derived from an EMBL/GenBank/DDBJ whole genome shotgun (WGS) entry which is preliminary data.</text>
</comment>